<comment type="caution">
    <text evidence="1">The sequence shown here is derived from an EMBL/GenBank/DDBJ whole genome shotgun (WGS) entry which is preliminary data.</text>
</comment>
<dbReference type="RefSeq" id="WP_179750569.1">
    <property type="nucleotide sequence ID" value="NZ_JACCBU010000001.1"/>
</dbReference>
<name>A0A7Y9I5S7_9ACTN</name>
<proteinExistence type="predicted"/>
<keyword evidence="2" id="KW-1185">Reference proteome</keyword>
<dbReference type="EMBL" id="JACCBU010000001">
    <property type="protein sequence ID" value="NYE70822.1"/>
    <property type="molecule type" value="Genomic_DNA"/>
</dbReference>
<evidence type="ECO:0000313" key="1">
    <source>
        <dbReference type="EMBL" id="NYE70822.1"/>
    </source>
</evidence>
<reference evidence="1 2" key="1">
    <citation type="submission" date="2020-07" db="EMBL/GenBank/DDBJ databases">
        <title>Sequencing the genomes of 1000 actinobacteria strains.</title>
        <authorList>
            <person name="Klenk H.-P."/>
        </authorList>
    </citation>
    <scope>NUCLEOTIDE SEQUENCE [LARGE SCALE GENOMIC DNA]</scope>
    <source>
        <strain evidence="1 2">DSM 22083</strain>
    </source>
</reference>
<evidence type="ECO:0000313" key="2">
    <source>
        <dbReference type="Proteomes" id="UP000569914"/>
    </source>
</evidence>
<sequence length="46" mass="5165">MTEVPPALDPERIFATLERHHLISMKRAAGRPRDLADISALTPDVR</sequence>
<organism evidence="1 2">
    <name type="scientific">Microlunatus parietis</name>
    <dbReference type="NCBI Taxonomy" id="682979"/>
    <lineage>
        <taxon>Bacteria</taxon>
        <taxon>Bacillati</taxon>
        <taxon>Actinomycetota</taxon>
        <taxon>Actinomycetes</taxon>
        <taxon>Propionibacteriales</taxon>
        <taxon>Propionibacteriaceae</taxon>
        <taxon>Microlunatus</taxon>
    </lineage>
</organism>
<gene>
    <name evidence="1" type="ORF">BKA15_002151</name>
</gene>
<dbReference type="AlphaFoldDB" id="A0A7Y9I5S7"/>
<accession>A0A7Y9I5S7</accession>
<dbReference type="Proteomes" id="UP000569914">
    <property type="component" value="Unassembled WGS sequence"/>
</dbReference>
<protein>
    <submittedName>
        <fullName evidence="1">Uncharacterized protein</fullName>
    </submittedName>
</protein>